<keyword evidence="5" id="KW-0732">Signal</keyword>
<evidence type="ECO:0000256" key="2">
    <source>
        <dbReference type="ARBA" id="ARBA00004613"/>
    </source>
</evidence>
<evidence type="ECO:0000256" key="9">
    <source>
        <dbReference type="ARBA" id="ARBA00044823"/>
    </source>
</evidence>
<evidence type="ECO:0000256" key="4">
    <source>
        <dbReference type="ARBA" id="ARBA00022525"/>
    </source>
</evidence>
<feature type="region of interest" description="Disordered" evidence="11">
    <location>
        <begin position="1"/>
        <end position="94"/>
    </location>
</feature>
<dbReference type="GO" id="GO:0005576">
    <property type="term" value="C:extracellular region"/>
    <property type="evidence" value="ECO:0007669"/>
    <property type="project" value="UniProtKB-SubCell"/>
</dbReference>
<evidence type="ECO:0000256" key="7">
    <source>
        <dbReference type="ARBA" id="ARBA00039189"/>
    </source>
</evidence>
<dbReference type="InterPro" id="IPR029062">
    <property type="entry name" value="Class_I_gatase-like"/>
</dbReference>
<protein>
    <recommendedName>
        <fullName evidence="7">Glutamine amidotransferase-like class 1 domain-containing protein 1</fullName>
    </recommendedName>
    <alternativeName>
        <fullName evidence="9">Ferry endosomal RAB5 effector complex subunit 5</fullName>
    </alternativeName>
    <alternativeName>
        <fullName evidence="8">Parkinson disease 7 domain-containing protein 1</fullName>
    </alternativeName>
</protein>
<dbReference type="PANTHER" id="PTHR48094:SF18">
    <property type="entry name" value="GLUTAMINE AMIDOTRANSFERASE-LIKE CLASS 1 DOMAIN-CONTAINING PROTEIN 1"/>
    <property type="match status" value="1"/>
</dbReference>
<dbReference type="SUPFAM" id="SSF52317">
    <property type="entry name" value="Class I glutamine amidotransferase-like"/>
    <property type="match status" value="1"/>
</dbReference>
<dbReference type="GeneTree" id="ENSGT00390000010778"/>
<evidence type="ECO:0000256" key="8">
    <source>
        <dbReference type="ARBA" id="ARBA00042130"/>
    </source>
</evidence>
<organism evidence="12 13">
    <name type="scientific">Callithrix jacchus</name>
    <name type="common">White-tufted-ear marmoset</name>
    <name type="synonym">Simia Jacchus</name>
    <dbReference type="NCBI Taxonomy" id="9483"/>
    <lineage>
        <taxon>Eukaryota</taxon>
        <taxon>Metazoa</taxon>
        <taxon>Chordata</taxon>
        <taxon>Craniata</taxon>
        <taxon>Vertebrata</taxon>
        <taxon>Euteleostomi</taxon>
        <taxon>Mammalia</taxon>
        <taxon>Eutheria</taxon>
        <taxon>Euarchontoglires</taxon>
        <taxon>Primates</taxon>
        <taxon>Haplorrhini</taxon>
        <taxon>Platyrrhini</taxon>
        <taxon>Cebidae</taxon>
        <taxon>Callitrichinae</taxon>
        <taxon>Callithrix</taxon>
        <taxon>Callithrix</taxon>
    </lineage>
</organism>
<keyword evidence="13" id="KW-1185">Reference proteome</keyword>
<reference evidence="12 13" key="1">
    <citation type="submission" date="2009-03" db="EMBL/GenBank/DDBJ databases">
        <authorList>
            <person name="Warren W."/>
            <person name="Ye L."/>
            <person name="Minx P."/>
            <person name="Worley K."/>
            <person name="Gibbs R."/>
            <person name="Wilson R.K."/>
        </authorList>
    </citation>
    <scope>NUCLEOTIDE SEQUENCE [LARGE SCALE GENOMIC DNA]</scope>
</reference>
<gene>
    <name evidence="12" type="primary">GATD1</name>
</gene>
<evidence type="ECO:0000256" key="10">
    <source>
        <dbReference type="ARBA" id="ARBA00045408"/>
    </source>
</evidence>
<dbReference type="Proteomes" id="UP000008225">
    <property type="component" value="Chromosome 11"/>
</dbReference>
<sequence length="407" mass="43502">MPPAAHPAREDPRDPTHRPRQARMQKPPEPKWARPGTAQERRGARSRPDRGRTRRRPAPPEPRPAPPPATAARDPRPPGRAHAQTQRRARAMAAERLPSRPACLLVASGAAEGVSAQSFLHCFTMASTAFNLQVATPGGKAMDFVDVTESNARSVQDFRLKAYASPAKLESIDGARYHALLIPSCPGALSDLASSGSLARILQHFRSERSRWPGARGRGWMYNSQEMGLPAAGRWEGAQVGFSGPLVSGHCSGCGWEAVTHTRTCPLLVTVLQASGWAPAGGWPCPSWAPHEQGRTPAWFLPEKPGIQGWAWGLRLAGVWEGSPWQPGSRPGSVLAVMSVSTGRVDRPALYTAPFAGGARPVLYTAPFAGGARPLCRAAGLCALGLLGEQTWEEGAGQAAQAWGSHK</sequence>
<dbReference type="Gene3D" id="3.40.50.880">
    <property type="match status" value="1"/>
</dbReference>
<accession>A0A8I4A0F3</accession>
<name>A0A8I4A0F3_CALJA</name>
<dbReference type="GO" id="GO:0019172">
    <property type="term" value="F:glyoxalase III activity"/>
    <property type="evidence" value="ECO:0007669"/>
    <property type="project" value="TreeGrafter"/>
</dbReference>
<keyword evidence="6" id="KW-0967">Endosome</keyword>
<keyword evidence="4" id="KW-0964">Secreted</keyword>
<evidence type="ECO:0000313" key="12">
    <source>
        <dbReference type="Ensembl" id="ENSCJAP00000081033.1"/>
    </source>
</evidence>
<feature type="compositionally biased region" description="Pro residues" evidence="11">
    <location>
        <begin position="59"/>
        <end position="69"/>
    </location>
</feature>
<evidence type="ECO:0000256" key="11">
    <source>
        <dbReference type="SAM" id="MobiDB-lite"/>
    </source>
</evidence>
<reference evidence="12" key="3">
    <citation type="submission" date="2025-09" db="UniProtKB">
        <authorList>
            <consortium name="Ensembl"/>
        </authorList>
    </citation>
    <scope>IDENTIFICATION</scope>
</reference>
<feature type="compositionally biased region" description="Basic and acidic residues" evidence="11">
    <location>
        <begin position="39"/>
        <end position="51"/>
    </location>
</feature>
<proteinExistence type="inferred from homology"/>
<evidence type="ECO:0000256" key="1">
    <source>
        <dbReference type="ARBA" id="ARBA00004412"/>
    </source>
</evidence>
<dbReference type="GO" id="GO:0005769">
    <property type="term" value="C:early endosome"/>
    <property type="evidence" value="ECO:0007669"/>
    <property type="project" value="UniProtKB-SubCell"/>
</dbReference>
<evidence type="ECO:0000313" key="13">
    <source>
        <dbReference type="Proteomes" id="UP000008225"/>
    </source>
</evidence>
<dbReference type="GO" id="GO:0019243">
    <property type="term" value="P:methylglyoxal catabolic process to D-lactate via S-lactoyl-glutathione"/>
    <property type="evidence" value="ECO:0007669"/>
    <property type="project" value="TreeGrafter"/>
</dbReference>
<dbReference type="PANTHER" id="PTHR48094">
    <property type="entry name" value="PROTEIN/NUCLEIC ACID DEGLYCASE DJ-1-RELATED"/>
    <property type="match status" value="1"/>
</dbReference>
<reference evidence="12" key="2">
    <citation type="submission" date="2025-08" db="UniProtKB">
        <authorList>
            <consortium name="Ensembl"/>
        </authorList>
    </citation>
    <scope>IDENTIFICATION</scope>
</reference>
<dbReference type="AlphaFoldDB" id="A0A8I4A0F3"/>
<dbReference type="Ensembl" id="ENSCJAT00000140356.1">
    <property type="protein sequence ID" value="ENSCJAP00000081033.1"/>
    <property type="gene ID" value="ENSCJAG00000011890.5"/>
</dbReference>
<comment type="similarity">
    <text evidence="3">Belongs to the peptidase C56 family.</text>
</comment>
<evidence type="ECO:0000256" key="6">
    <source>
        <dbReference type="ARBA" id="ARBA00022753"/>
    </source>
</evidence>
<evidence type="ECO:0000256" key="5">
    <source>
        <dbReference type="ARBA" id="ARBA00022729"/>
    </source>
</evidence>
<evidence type="ECO:0000256" key="3">
    <source>
        <dbReference type="ARBA" id="ARBA00008542"/>
    </source>
</evidence>
<feature type="compositionally biased region" description="Basic and acidic residues" evidence="11">
    <location>
        <begin position="7"/>
        <end position="17"/>
    </location>
</feature>
<comment type="subcellular location">
    <subcellularLocation>
        <location evidence="1">Early endosome</location>
    </subcellularLocation>
    <subcellularLocation>
        <location evidence="2">Secreted</location>
    </subcellularLocation>
</comment>
<comment type="function">
    <text evidence="10">Component of the FERRY complex (Five-subunit Endosomal Rab5 and RNA/ribosome intermediary). The FERRY complex directly interacts with mRNAs and RAB5A, and functions as a RAB5A effector involved in the localization and the distribution of specific mRNAs most likely by mediating their endosomal transport. The complex recruits mRNAs and ribosomes to early endosomes through direct mRNA-interaction.</text>
</comment>
<dbReference type="InterPro" id="IPR050325">
    <property type="entry name" value="Prot/Nucl_acid_deglycase"/>
</dbReference>